<evidence type="ECO:0000259" key="13">
    <source>
        <dbReference type="Pfam" id="PF03816"/>
    </source>
</evidence>
<keyword evidence="9" id="KW-0804">Transcription</keyword>
<evidence type="ECO:0000313" key="14">
    <source>
        <dbReference type="EMBL" id="TWI57234.1"/>
    </source>
</evidence>
<dbReference type="Pfam" id="PF03816">
    <property type="entry name" value="LytR_cpsA_psr"/>
    <property type="match status" value="1"/>
</dbReference>
<evidence type="ECO:0000256" key="8">
    <source>
        <dbReference type="ARBA" id="ARBA00023136"/>
    </source>
</evidence>
<keyword evidence="5" id="KW-0735">Signal-anchor</keyword>
<protein>
    <recommendedName>
        <fullName evidence="11">Regulatory protein MsrR</fullName>
    </recommendedName>
</protein>
<name>A0A562QKI1_9BACI</name>
<evidence type="ECO:0000256" key="1">
    <source>
        <dbReference type="ARBA" id="ARBA00004401"/>
    </source>
</evidence>
<dbReference type="OrthoDB" id="9782542at2"/>
<evidence type="ECO:0000256" key="6">
    <source>
        <dbReference type="ARBA" id="ARBA00022989"/>
    </source>
</evidence>
<keyword evidence="15" id="KW-1185">Reference proteome</keyword>
<dbReference type="PANTHER" id="PTHR33392:SF8">
    <property type="entry name" value="REGULATORY PROTEIN MSRR"/>
    <property type="match status" value="1"/>
</dbReference>
<keyword evidence="4 12" id="KW-0812">Transmembrane</keyword>
<evidence type="ECO:0000256" key="2">
    <source>
        <dbReference type="ARBA" id="ARBA00006068"/>
    </source>
</evidence>
<dbReference type="InterPro" id="IPR050922">
    <property type="entry name" value="LytR/CpsA/Psr_CW_biosynth"/>
</dbReference>
<evidence type="ECO:0000313" key="15">
    <source>
        <dbReference type="Proteomes" id="UP000315711"/>
    </source>
</evidence>
<feature type="transmembrane region" description="Helical" evidence="12">
    <location>
        <begin position="21"/>
        <end position="42"/>
    </location>
</feature>
<evidence type="ECO:0000256" key="9">
    <source>
        <dbReference type="ARBA" id="ARBA00023163"/>
    </source>
</evidence>
<dbReference type="PANTHER" id="PTHR33392">
    <property type="entry name" value="POLYISOPRENYL-TEICHOIC ACID--PEPTIDOGLYCAN TEICHOIC ACID TRANSFERASE TAGU"/>
    <property type="match status" value="1"/>
</dbReference>
<reference evidence="14 15" key="1">
    <citation type="journal article" date="2015" name="Stand. Genomic Sci.">
        <title>Genomic Encyclopedia of Bacterial and Archaeal Type Strains, Phase III: the genomes of soil and plant-associated and newly described type strains.</title>
        <authorList>
            <person name="Whitman W.B."/>
            <person name="Woyke T."/>
            <person name="Klenk H.P."/>
            <person name="Zhou Y."/>
            <person name="Lilburn T.G."/>
            <person name="Beck B.J."/>
            <person name="De Vos P."/>
            <person name="Vandamme P."/>
            <person name="Eisen J.A."/>
            <person name="Garrity G."/>
            <person name="Hugenholtz P."/>
            <person name="Kyrpides N.C."/>
        </authorList>
    </citation>
    <scope>NUCLEOTIDE SEQUENCE [LARGE SCALE GENOMIC DNA]</scope>
    <source>
        <strain evidence="14 15">CGMCC 1.10116</strain>
    </source>
</reference>
<evidence type="ECO:0000256" key="4">
    <source>
        <dbReference type="ARBA" id="ARBA00022692"/>
    </source>
</evidence>
<dbReference type="Gene3D" id="3.40.630.190">
    <property type="entry name" value="LCP protein"/>
    <property type="match status" value="1"/>
</dbReference>
<evidence type="ECO:0000256" key="7">
    <source>
        <dbReference type="ARBA" id="ARBA00023015"/>
    </source>
</evidence>
<dbReference type="EMBL" id="VLKZ01000004">
    <property type="protein sequence ID" value="TWI57234.1"/>
    <property type="molecule type" value="Genomic_DNA"/>
</dbReference>
<comment type="subcellular location">
    <subcellularLocation>
        <location evidence="1">Cell membrane</location>
        <topology evidence="1">Single-pass type II membrane protein</topology>
    </subcellularLocation>
</comment>
<evidence type="ECO:0000256" key="10">
    <source>
        <dbReference type="ARBA" id="ARBA00037178"/>
    </source>
</evidence>
<keyword evidence="6 12" id="KW-1133">Transmembrane helix</keyword>
<evidence type="ECO:0000256" key="5">
    <source>
        <dbReference type="ARBA" id="ARBA00022968"/>
    </source>
</evidence>
<evidence type="ECO:0000256" key="3">
    <source>
        <dbReference type="ARBA" id="ARBA00022475"/>
    </source>
</evidence>
<dbReference type="GO" id="GO:0005886">
    <property type="term" value="C:plasma membrane"/>
    <property type="evidence" value="ECO:0007669"/>
    <property type="project" value="UniProtKB-SubCell"/>
</dbReference>
<evidence type="ECO:0000256" key="12">
    <source>
        <dbReference type="SAM" id="Phobius"/>
    </source>
</evidence>
<feature type="domain" description="Cell envelope-related transcriptional attenuator" evidence="13">
    <location>
        <begin position="97"/>
        <end position="245"/>
    </location>
</feature>
<comment type="function">
    <text evidence="10">Involved in SarA attenuation. Affects resistance to oxacillin and teicoplanin, as well as the synthesis of virulence factors.</text>
</comment>
<dbReference type="Proteomes" id="UP000315711">
    <property type="component" value="Unassembled WGS sequence"/>
</dbReference>
<evidence type="ECO:0000256" key="11">
    <source>
        <dbReference type="ARBA" id="ARBA00040752"/>
    </source>
</evidence>
<accession>A0A562QKI1</accession>
<keyword evidence="8 12" id="KW-0472">Membrane</keyword>
<comment type="caution">
    <text evidence="14">The sequence shown here is derived from an EMBL/GenBank/DDBJ whole genome shotgun (WGS) entry which is preliminary data.</text>
</comment>
<dbReference type="InterPro" id="IPR004474">
    <property type="entry name" value="LytR_CpsA_psr"/>
</dbReference>
<dbReference type="AlphaFoldDB" id="A0A562QKI1"/>
<dbReference type="NCBIfam" id="TIGR00350">
    <property type="entry name" value="lytR_cpsA_psr"/>
    <property type="match status" value="1"/>
</dbReference>
<sequence length="347" mass="39447">MDTRRNRREVSKKKPKRKRKLMVIFVMMFSILFIATAAYAVIQYETGRNESQANITPTHKIEMTEEQDVVEVKEPENNEPINVLLIGVDTSDHQPARTDTIMITQYDPKTGDAKLASIMRDTYVEIPGRSNNKINAAFAFGGPDLLRETIEQNFNLDIHYFAMVNFDGFVEVVDTVAPNGLEVNIKNRMYYRDGSGSTVIDFQPGLQTLNGHEALNYARFRNDAQNDFGRVQRQQEILTLLKDELLSFSGLTRVPRLIGAIKPHLETNIQTSRMLSLGRDFVLNPVSQIETLRIPIDEGYHNEYYSHAGSVLEMDKSKNVQALQEFFSRQSSLAAETSTDEADEQES</sequence>
<gene>
    <name evidence="14" type="ORF">IQ10_01940</name>
</gene>
<organism evidence="14 15">
    <name type="scientific">Halalkalibacter nanhaiisediminis</name>
    <dbReference type="NCBI Taxonomy" id="688079"/>
    <lineage>
        <taxon>Bacteria</taxon>
        <taxon>Bacillati</taxon>
        <taxon>Bacillota</taxon>
        <taxon>Bacilli</taxon>
        <taxon>Bacillales</taxon>
        <taxon>Bacillaceae</taxon>
        <taxon>Halalkalibacter</taxon>
    </lineage>
</organism>
<dbReference type="RefSeq" id="WP_144450242.1">
    <property type="nucleotide sequence ID" value="NZ_VLKZ01000004.1"/>
</dbReference>
<dbReference type="GO" id="GO:0071555">
    <property type="term" value="P:cell wall organization"/>
    <property type="evidence" value="ECO:0007669"/>
    <property type="project" value="UniProtKB-KW"/>
</dbReference>
<keyword evidence="3" id="KW-1003">Cell membrane</keyword>
<keyword evidence="7" id="KW-0805">Transcription regulation</keyword>
<proteinExistence type="inferred from homology"/>
<comment type="similarity">
    <text evidence="2">Belongs to the LytR/CpsA/Psr (LCP) family.</text>
</comment>